<accession>J9E3A1</accession>
<dbReference type="EMBL" id="ADBV01018602">
    <property type="protein sequence ID" value="EJW71437.1"/>
    <property type="molecule type" value="Genomic_DNA"/>
</dbReference>
<dbReference type="InterPro" id="IPR036140">
    <property type="entry name" value="PFN_sf"/>
</dbReference>
<comment type="caution">
    <text evidence="7">The sequence shown here is derived from an EMBL/GenBank/DDBJ whole genome shotgun (WGS) entry which is preliminary data.</text>
</comment>
<gene>
    <name evidence="7" type="ORF">WUBG_17657</name>
</gene>
<dbReference type="GO" id="GO:0005856">
    <property type="term" value="C:cytoskeleton"/>
    <property type="evidence" value="ECO:0007669"/>
    <property type="project" value="UniProtKB-SubCell"/>
</dbReference>
<dbReference type="AlphaFoldDB" id="J9E3A1"/>
<dbReference type="Proteomes" id="UP000004810">
    <property type="component" value="Unassembled WGS sequence"/>
</dbReference>
<dbReference type="InterPro" id="IPR005455">
    <property type="entry name" value="PFN_euk"/>
</dbReference>
<reference evidence="8" key="1">
    <citation type="submission" date="2012-08" db="EMBL/GenBank/DDBJ databases">
        <title>The Genome Sequence of Wuchereria bancrofti.</title>
        <authorList>
            <person name="Nutman T.B."/>
            <person name="Fink D.L."/>
            <person name="Russ C."/>
            <person name="Young S."/>
            <person name="Zeng Q."/>
            <person name="Koehrsen M."/>
            <person name="Alvarado L."/>
            <person name="Berlin A."/>
            <person name="Chapman S.B."/>
            <person name="Chen Z."/>
            <person name="Freedman E."/>
            <person name="Gellesch M."/>
            <person name="Goldberg J."/>
            <person name="Griggs A."/>
            <person name="Gujja S."/>
            <person name="Heilman E.R."/>
            <person name="Heiman D."/>
            <person name="Hepburn T."/>
            <person name="Howarth C."/>
            <person name="Jen D."/>
            <person name="Larson L."/>
            <person name="Lewis B."/>
            <person name="Mehta T."/>
            <person name="Park D."/>
            <person name="Pearson M."/>
            <person name="Roberts A."/>
            <person name="Saif S."/>
            <person name="Shea T."/>
            <person name="Shenoy N."/>
            <person name="Sisk P."/>
            <person name="Stolte C."/>
            <person name="Sykes S."/>
            <person name="Walk T."/>
            <person name="White J."/>
            <person name="Yandava C."/>
            <person name="Haas B."/>
            <person name="Henn M.R."/>
            <person name="Nusbaum C."/>
            <person name="Birren B."/>
        </authorList>
    </citation>
    <scope>NUCLEOTIDE SEQUENCE [LARGE SCALE GENOMIC DNA]</scope>
    <source>
        <strain evidence="8">NA</strain>
    </source>
</reference>
<keyword evidence="4" id="KW-0963">Cytoplasm</keyword>
<dbReference type="GO" id="GO:0005938">
    <property type="term" value="C:cell cortex"/>
    <property type="evidence" value="ECO:0007669"/>
    <property type="project" value="TreeGrafter"/>
</dbReference>
<sequence>LEQTEATAAGKGFQNKDALLGTGMKFEGEKYFVLQADDERIIGKKGSTGFFIYKTGQ</sequence>
<keyword evidence="5" id="KW-0009">Actin-binding</keyword>
<evidence type="ECO:0000313" key="7">
    <source>
        <dbReference type="EMBL" id="EJW71437.1"/>
    </source>
</evidence>
<evidence type="ECO:0000256" key="5">
    <source>
        <dbReference type="ARBA" id="ARBA00023203"/>
    </source>
</evidence>
<comment type="similarity">
    <text evidence="2">Belongs to the profilin family.</text>
</comment>
<evidence type="ECO:0000256" key="3">
    <source>
        <dbReference type="ARBA" id="ARBA00011583"/>
    </source>
</evidence>
<name>J9E3A1_WUCBA</name>
<dbReference type="InterPro" id="IPR048278">
    <property type="entry name" value="PFN"/>
</dbReference>
<evidence type="ECO:0000256" key="2">
    <source>
        <dbReference type="ARBA" id="ARBA00010058"/>
    </source>
</evidence>
<evidence type="ECO:0000256" key="6">
    <source>
        <dbReference type="ARBA" id="ARBA00023212"/>
    </source>
</evidence>
<feature type="non-terminal residue" evidence="7">
    <location>
        <position position="1"/>
    </location>
</feature>
<evidence type="ECO:0000256" key="1">
    <source>
        <dbReference type="ARBA" id="ARBA00004245"/>
    </source>
</evidence>
<evidence type="ECO:0008006" key="9">
    <source>
        <dbReference type="Google" id="ProtNLM"/>
    </source>
</evidence>
<dbReference type="GO" id="GO:0003785">
    <property type="term" value="F:actin monomer binding"/>
    <property type="evidence" value="ECO:0007669"/>
    <property type="project" value="TreeGrafter"/>
</dbReference>
<dbReference type="Gene3D" id="3.30.450.30">
    <property type="entry name" value="Dynein light chain 2a, cytoplasmic"/>
    <property type="match status" value="1"/>
</dbReference>
<feature type="non-terminal residue" evidence="7">
    <location>
        <position position="57"/>
    </location>
</feature>
<dbReference type="PANTHER" id="PTHR11604">
    <property type="entry name" value="PROFILIN"/>
    <property type="match status" value="1"/>
</dbReference>
<keyword evidence="6" id="KW-0206">Cytoskeleton</keyword>
<proteinExistence type="inferred from homology"/>
<dbReference type="PANTHER" id="PTHR11604:SF0">
    <property type="entry name" value="PROFILIN"/>
    <property type="match status" value="1"/>
</dbReference>
<dbReference type="SUPFAM" id="SSF55770">
    <property type="entry name" value="Profilin (actin-binding protein)"/>
    <property type="match status" value="1"/>
</dbReference>
<evidence type="ECO:0000313" key="8">
    <source>
        <dbReference type="Proteomes" id="UP000004810"/>
    </source>
</evidence>
<organism evidence="7 8">
    <name type="scientific">Wuchereria bancrofti</name>
    <dbReference type="NCBI Taxonomy" id="6293"/>
    <lineage>
        <taxon>Eukaryota</taxon>
        <taxon>Metazoa</taxon>
        <taxon>Ecdysozoa</taxon>
        <taxon>Nematoda</taxon>
        <taxon>Chromadorea</taxon>
        <taxon>Rhabditida</taxon>
        <taxon>Spirurina</taxon>
        <taxon>Spiruromorpha</taxon>
        <taxon>Filarioidea</taxon>
        <taxon>Onchocercidae</taxon>
        <taxon>Wuchereria</taxon>
    </lineage>
</organism>
<evidence type="ECO:0000256" key="4">
    <source>
        <dbReference type="ARBA" id="ARBA00022490"/>
    </source>
</evidence>
<dbReference type="PRINTS" id="PR01640">
    <property type="entry name" value="PROFILINPLNT"/>
</dbReference>
<dbReference type="Pfam" id="PF00235">
    <property type="entry name" value="Profilin"/>
    <property type="match status" value="1"/>
</dbReference>
<comment type="subcellular location">
    <subcellularLocation>
        <location evidence="1">Cytoplasm</location>
        <location evidence="1">Cytoskeleton</location>
    </subcellularLocation>
</comment>
<comment type="subunit">
    <text evidence="3">Occurs in many kinds of cells as a complex with monomeric actin in a 1:1 ratio.</text>
</comment>
<protein>
    <recommendedName>
        <fullName evidence="9">Profilin</fullName>
    </recommendedName>
</protein>